<keyword evidence="8" id="KW-0378">Hydrolase</keyword>
<evidence type="ECO:0000256" key="8">
    <source>
        <dbReference type="ARBA" id="ARBA00022801"/>
    </source>
</evidence>
<evidence type="ECO:0008006" key="16">
    <source>
        <dbReference type="Google" id="ProtNLM"/>
    </source>
</evidence>
<gene>
    <name evidence="14" type="ordered locus">CC_3381</name>
</gene>
<evidence type="ECO:0000256" key="6">
    <source>
        <dbReference type="ARBA" id="ARBA00022692"/>
    </source>
</evidence>
<evidence type="ECO:0000256" key="9">
    <source>
        <dbReference type="ARBA" id="ARBA00022833"/>
    </source>
</evidence>
<keyword evidence="6 13" id="KW-0812">Transmembrane</keyword>
<evidence type="ECO:0000256" key="2">
    <source>
        <dbReference type="ARBA" id="ARBA00004651"/>
    </source>
</evidence>
<dbReference type="GO" id="GO:0008237">
    <property type="term" value="F:metallopeptidase activity"/>
    <property type="evidence" value="ECO:0007669"/>
    <property type="project" value="UniProtKB-KW"/>
</dbReference>
<dbReference type="PATRIC" id="fig|190650.5.peg.3388"/>
<evidence type="ECO:0000256" key="4">
    <source>
        <dbReference type="ARBA" id="ARBA00022475"/>
    </source>
</evidence>
<dbReference type="PANTHER" id="PTHR35864">
    <property type="entry name" value="ZINC METALLOPROTEASE MJ0611-RELATED"/>
    <property type="match status" value="1"/>
</dbReference>
<dbReference type="GO" id="GO:0046872">
    <property type="term" value="F:metal ion binding"/>
    <property type="evidence" value="ECO:0007669"/>
    <property type="project" value="UniProtKB-KW"/>
</dbReference>
<dbReference type="EMBL" id="AE005673">
    <property type="protein sequence ID" value="AAK25343.1"/>
    <property type="molecule type" value="Genomic_DNA"/>
</dbReference>
<reference evidence="14 15" key="1">
    <citation type="journal article" date="2001" name="Proc. Natl. Acad. Sci. U.S.A.">
        <title>Complete genome sequence of Caulobacter crescentus.</title>
        <authorList>
            <person name="Nierman W.C."/>
            <person name="Feldblyum T.V."/>
            <person name="Laub M.T."/>
            <person name="Paulsen I.T."/>
            <person name="Nelson K.E."/>
            <person name="Eisen J.A."/>
            <person name="Heidelberg J.F."/>
            <person name="Alley M.R."/>
            <person name="Ohta N."/>
            <person name="Maddock J.R."/>
            <person name="Potocka I."/>
            <person name="Nelson W.C."/>
            <person name="Newton A."/>
            <person name="Stephens C."/>
            <person name="Phadke N.D."/>
            <person name="Ely B."/>
            <person name="DeBoy R.T."/>
            <person name="Dodson R.J."/>
            <person name="Durkin A.S."/>
            <person name="Gwinn M.L."/>
            <person name="Haft D.H."/>
            <person name="Kolonay J.F."/>
            <person name="Smit J."/>
            <person name="Craven M.B."/>
            <person name="Khouri H."/>
            <person name="Shetty J."/>
            <person name="Berry K."/>
            <person name="Utterback T."/>
            <person name="Tran K."/>
            <person name="Wolf A."/>
            <person name="Vamathevan J."/>
            <person name="Ermolaeva M."/>
            <person name="White O."/>
            <person name="Salzberg S.L."/>
            <person name="Venter J.C."/>
            <person name="Shapiro L."/>
            <person name="Fraser C.M."/>
        </authorList>
    </citation>
    <scope>NUCLEOTIDE SEQUENCE [LARGE SCALE GENOMIC DNA]</scope>
    <source>
        <strain evidence="15">ATCC 19089 / CB15</strain>
    </source>
</reference>
<feature type="transmembrane region" description="Helical" evidence="13">
    <location>
        <begin position="70"/>
        <end position="88"/>
    </location>
</feature>
<feature type="transmembrane region" description="Helical" evidence="13">
    <location>
        <begin position="239"/>
        <end position="263"/>
    </location>
</feature>
<evidence type="ECO:0000313" key="14">
    <source>
        <dbReference type="EMBL" id="AAK25343.1"/>
    </source>
</evidence>
<dbReference type="AlphaFoldDB" id="Q9A325"/>
<accession>Q9A325</accession>
<evidence type="ECO:0000256" key="1">
    <source>
        <dbReference type="ARBA" id="ARBA00001947"/>
    </source>
</evidence>
<dbReference type="KEGG" id="ccr:CC_3381"/>
<evidence type="ECO:0000256" key="11">
    <source>
        <dbReference type="ARBA" id="ARBA00023049"/>
    </source>
</evidence>
<dbReference type="BioCyc" id="CAULO:CC3381-MONOMER"/>
<dbReference type="InterPro" id="IPR052348">
    <property type="entry name" value="Metallopeptidase_M50B"/>
</dbReference>
<evidence type="ECO:0000256" key="10">
    <source>
        <dbReference type="ARBA" id="ARBA00022989"/>
    </source>
</evidence>
<dbReference type="PANTHER" id="PTHR35864:SF1">
    <property type="entry name" value="ZINC METALLOPROTEASE YWHC-RELATED"/>
    <property type="match status" value="1"/>
</dbReference>
<organism evidence="14 15">
    <name type="scientific">Caulobacter vibrioides (strain ATCC 19089 / CIP 103742 / CB 15)</name>
    <name type="common">Caulobacter crescentus</name>
    <dbReference type="NCBI Taxonomy" id="190650"/>
    <lineage>
        <taxon>Bacteria</taxon>
        <taxon>Pseudomonadati</taxon>
        <taxon>Pseudomonadota</taxon>
        <taxon>Alphaproteobacteria</taxon>
        <taxon>Caulobacterales</taxon>
        <taxon>Caulobacteraceae</taxon>
        <taxon>Caulobacter</taxon>
    </lineage>
</organism>
<keyword evidence="7" id="KW-0479">Metal-binding</keyword>
<evidence type="ECO:0000256" key="13">
    <source>
        <dbReference type="SAM" id="Phobius"/>
    </source>
</evidence>
<evidence type="ECO:0000256" key="5">
    <source>
        <dbReference type="ARBA" id="ARBA00022670"/>
    </source>
</evidence>
<evidence type="ECO:0000313" key="15">
    <source>
        <dbReference type="Proteomes" id="UP000001816"/>
    </source>
</evidence>
<dbReference type="GO" id="GO:0005886">
    <property type="term" value="C:plasma membrane"/>
    <property type="evidence" value="ECO:0007669"/>
    <property type="project" value="UniProtKB-SubCell"/>
</dbReference>
<dbReference type="PIR" id="C87668">
    <property type="entry name" value="C87668"/>
</dbReference>
<dbReference type="CDD" id="cd06158">
    <property type="entry name" value="S2P-M50_like_1"/>
    <property type="match status" value="1"/>
</dbReference>
<comment type="cofactor">
    <cofactor evidence="1">
        <name>Zn(2+)</name>
        <dbReference type="ChEBI" id="CHEBI:29105"/>
    </cofactor>
</comment>
<sequence length="286" mass="30345">MGEGLRLATVRLRNDTQTPLALLAKVSDIRVMTILEAPARPHAPISPNALILIAAVIGLGWAVATEVQPLGVITFAFVAAAWVLSVGIHEFGHAFTAYKAGDTTIVEKGYLTLDPLKYSDLFTTIIIPLVALALGGIGFPGGAVYLREDLMRSRGWRSLASLAGPLGTLVVLVVIAVSLPLAAASPPLFNALSLLAMLQASALVLNLLPVPGLDGYGVIRPFLPEGVQARMMKVERVGFLILFALIFWAPGVSEFIFAAALTITDLLGVSRPAIGDGWRTFHFWGS</sequence>
<proteinExistence type="inferred from homology"/>
<dbReference type="STRING" id="190650.CC_3381"/>
<keyword evidence="10 13" id="KW-1133">Transmembrane helix</keyword>
<evidence type="ECO:0000256" key="12">
    <source>
        <dbReference type="ARBA" id="ARBA00023136"/>
    </source>
</evidence>
<feature type="transmembrane region" description="Helical" evidence="13">
    <location>
        <begin position="45"/>
        <end position="63"/>
    </location>
</feature>
<dbReference type="GO" id="GO:0006508">
    <property type="term" value="P:proteolysis"/>
    <property type="evidence" value="ECO:0007669"/>
    <property type="project" value="UniProtKB-KW"/>
</dbReference>
<keyword evidence="15" id="KW-1185">Reference proteome</keyword>
<dbReference type="EnsemblBacteria" id="AAK25343">
    <property type="protein sequence ID" value="AAK25343"/>
    <property type="gene ID" value="CC_3381"/>
</dbReference>
<dbReference type="InterPro" id="IPR044537">
    <property type="entry name" value="Rip2-like"/>
</dbReference>
<feature type="transmembrane region" description="Helical" evidence="13">
    <location>
        <begin position="121"/>
        <end position="146"/>
    </location>
</feature>
<keyword evidence="9" id="KW-0862">Zinc</keyword>
<feature type="transmembrane region" description="Helical" evidence="13">
    <location>
        <begin position="158"/>
        <end position="182"/>
    </location>
</feature>
<keyword evidence="5" id="KW-0645">Protease</keyword>
<keyword evidence="4" id="KW-1003">Cell membrane</keyword>
<name>Q9A325_CAUVC</name>
<protein>
    <recommendedName>
        <fullName evidence="16">Site-2 protease family protein</fullName>
    </recommendedName>
</protein>
<feature type="transmembrane region" description="Helical" evidence="13">
    <location>
        <begin position="188"/>
        <end position="208"/>
    </location>
</feature>
<comment type="subcellular location">
    <subcellularLocation>
        <location evidence="2">Cell membrane</location>
        <topology evidence="2">Multi-pass membrane protein</topology>
    </subcellularLocation>
</comment>
<dbReference type="HOGENOM" id="CLU_066211_0_0_5"/>
<dbReference type="Proteomes" id="UP000001816">
    <property type="component" value="Chromosome"/>
</dbReference>
<comment type="similarity">
    <text evidence="3">Belongs to the peptidase M50B family.</text>
</comment>
<evidence type="ECO:0000256" key="7">
    <source>
        <dbReference type="ARBA" id="ARBA00022723"/>
    </source>
</evidence>
<evidence type="ECO:0000256" key="3">
    <source>
        <dbReference type="ARBA" id="ARBA00007931"/>
    </source>
</evidence>
<dbReference type="eggNOG" id="COG1994">
    <property type="taxonomic scope" value="Bacteria"/>
</dbReference>
<keyword evidence="11" id="KW-0482">Metalloprotease</keyword>
<keyword evidence="12 13" id="KW-0472">Membrane</keyword>